<name>A0AAV1AS37_VICFA</name>
<organism evidence="1 2">
    <name type="scientific">Vicia faba</name>
    <name type="common">Broad bean</name>
    <name type="synonym">Faba vulgaris</name>
    <dbReference type="NCBI Taxonomy" id="3906"/>
    <lineage>
        <taxon>Eukaryota</taxon>
        <taxon>Viridiplantae</taxon>
        <taxon>Streptophyta</taxon>
        <taxon>Embryophyta</taxon>
        <taxon>Tracheophyta</taxon>
        <taxon>Spermatophyta</taxon>
        <taxon>Magnoliopsida</taxon>
        <taxon>eudicotyledons</taxon>
        <taxon>Gunneridae</taxon>
        <taxon>Pentapetalae</taxon>
        <taxon>rosids</taxon>
        <taxon>fabids</taxon>
        <taxon>Fabales</taxon>
        <taxon>Fabaceae</taxon>
        <taxon>Papilionoideae</taxon>
        <taxon>50 kb inversion clade</taxon>
        <taxon>NPAAA clade</taxon>
        <taxon>Hologalegina</taxon>
        <taxon>IRL clade</taxon>
        <taxon>Fabeae</taxon>
        <taxon>Vicia</taxon>
    </lineage>
</organism>
<gene>
    <name evidence="1" type="ORF">VFH_V006280</name>
</gene>
<dbReference type="PANTHER" id="PTHR43991">
    <property type="entry name" value="WD REPEAT PROTEIN (AFU_ORTHOLOGUE AFUA_8G05640)-RELATED"/>
    <property type="match status" value="1"/>
</dbReference>
<proteinExistence type="predicted"/>
<dbReference type="AlphaFoldDB" id="A0AAV1AS37"/>
<dbReference type="PANTHER" id="PTHR43991:SF12">
    <property type="entry name" value="WD REPEAT PROTEIN (AFU_ORTHOLOGUE AFUA_8G05640)"/>
    <property type="match status" value="1"/>
</dbReference>
<protein>
    <submittedName>
        <fullName evidence="1">Uncharacterized protein</fullName>
    </submittedName>
</protein>
<sequence>MTHNSHTTPRLRNLLWATSKHDVYLMQNYFVMHWSSLLRRSKEVINMAKPIIPTLQKHSGLSHPISRVQISTMVLKENWMMAGGFHVKLICKNLNHSGVAFYSKITTDDNVITNVVDVFRNPNGPLRYNWSVNKLLLV</sequence>
<dbReference type="EMBL" id="OX451740">
    <property type="protein sequence ID" value="CAI8611859.1"/>
    <property type="molecule type" value="Genomic_DNA"/>
</dbReference>
<evidence type="ECO:0000313" key="1">
    <source>
        <dbReference type="EMBL" id="CAI8611859.1"/>
    </source>
</evidence>
<dbReference type="Proteomes" id="UP001157006">
    <property type="component" value="Chromosome 5"/>
</dbReference>
<accession>A0AAV1AS37</accession>
<reference evidence="1 2" key="1">
    <citation type="submission" date="2023-01" db="EMBL/GenBank/DDBJ databases">
        <authorList>
            <person name="Kreplak J."/>
        </authorList>
    </citation>
    <scope>NUCLEOTIDE SEQUENCE [LARGE SCALE GENOMIC DNA]</scope>
</reference>
<keyword evidence="2" id="KW-1185">Reference proteome</keyword>
<evidence type="ECO:0000313" key="2">
    <source>
        <dbReference type="Proteomes" id="UP001157006"/>
    </source>
</evidence>